<dbReference type="SUPFAM" id="SSF54719">
    <property type="entry name" value="Fe,Mn superoxide dismutase (SOD), C-terminal domain"/>
    <property type="match status" value="1"/>
</dbReference>
<evidence type="ECO:0000313" key="5">
    <source>
        <dbReference type="EMBL" id="TEB35475.1"/>
    </source>
</evidence>
<dbReference type="InterPro" id="IPR019832">
    <property type="entry name" value="Mn/Fe_SOD_C"/>
</dbReference>
<keyword evidence="6" id="KW-1185">Reference proteome</keyword>
<dbReference type="PANTHER" id="PTHR43595">
    <property type="entry name" value="37S RIBOSOMAL PROTEIN S26, MITOCHONDRIAL"/>
    <property type="match status" value="1"/>
</dbReference>
<dbReference type="InterPro" id="IPR036314">
    <property type="entry name" value="SOD_C_sf"/>
</dbReference>
<dbReference type="AlphaFoldDB" id="A0A4Y7TMQ3"/>
<feature type="domain" description="Manganese/iron superoxide dismutase C-terminal" evidence="4">
    <location>
        <begin position="288"/>
        <end position="329"/>
    </location>
</feature>
<accession>A0A4Y7TMQ3</accession>
<feature type="domain" description="Manganese/iron superoxide dismutase C-terminal" evidence="4">
    <location>
        <begin position="131"/>
        <end position="174"/>
    </location>
</feature>
<proteinExistence type="predicted"/>
<keyword evidence="2" id="KW-0175">Coiled coil</keyword>
<feature type="coiled-coil region" evidence="2">
    <location>
        <begin position="58"/>
        <end position="85"/>
    </location>
</feature>
<feature type="compositionally biased region" description="Low complexity" evidence="3">
    <location>
        <begin position="226"/>
        <end position="239"/>
    </location>
</feature>
<comment type="caution">
    <text evidence="5">The sequence shown here is derived from an EMBL/GenBank/DDBJ whole genome shotgun (WGS) entry which is preliminary data.</text>
</comment>
<evidence type="ECO:0000256" key="1">
    <source>
        <dbReference type="ARBA" id="ARBA00037226"/>
    </source>
</evidence>
<dbReference type="STRING" id="71717.A0A4Y7TMQ3"/>
<feature type="compositionally biased region" description="Polar residues" evidence="3">
    <location>
        <begin position="209"/>
        <end position="225"/>
    </location>
</feature>
<dbReference type="EMBL" id="QPFP01000007">
    <property type="protein sequence ID" value="TEB35475.1"/>
    <property type="molecule type" value="Genomic_DNA"/>
</dbReference>
<organism evidence="5 6">
    <name type="scientific">Coprinellus micaceus</name>
    <name type="common">Glistening ink-cap mushroom</name>
    <name type="synonym">Coprinus micaceus</name>
    <dbReference type="NCBI Taxonomy" id="71717"/>
    <lineage>
        <taxon>Eukaryota</taxon>
        <taxon>Fungi</taxon>
        <taxon>Dikarya</taxon>
        <taxon>Basidiomycota</taxon>
        <taxon>Agaricomycotina</taxon>
        <taxon>Agaricomycetes</taxon>
        <taxon>Agaricomycetidae</taxon>
        <taxon>Agaricales</taxon>
        <taxon>Agaricineae</taxon>
        <taxon>Psathyrellaceae</taxon>
        <taxon>Coprinellus</taxon>
    </lineage>
</organism>
<sequence length="348" mass="37870">MASSSSLRMLSSNLKKVHTLVSRSRFATRSVHKRRALLYPVEDGVGHFLPPEALKTAVEWQEGLLERLNEEVKGTENQNKSVTQTVINTATARERTLAFNYASLALNNSFFLDNIKPPPVTADNHEDQISNDLLAAITTQHGSLRQLKSSFSAAGLGMFTNGWVWFVSDSKGITGILPTFGPGTLLVQSRTYMGHEKGLHFGDIVPLGRSTQASPTPKTPLSGTFPSSPASGVSSPTSPRLNDPNARLIHSSALAQREILTQPASLYGATATGQGLGTLSSIMNVGETIFPLFCVPVYEHSWMSAGYGVWGKENWLKEFWSVVDWKKASDAYFAAKRSSERLTDGAAR</sequence>
<gene>
    <name evidence="5" type="ORF">FA13DRAFT_1728284</name>
</gene>
<dbReference type="Gene3D" id="3.55.40.20">
    <property type="entry name" value="Iron/manganese superoxide dismutase, C-terminal domain"/>
    <property type="match status" value="1"/>
</dbReference>
<dbReference type="GO" id="GO:0046872">
    <property type="term" value="F:metal ion binding"/>
    <property type="evidence" value="ECO:0007669"/>
    <property type="project" value="InterPro"/>
</dbReference>
<evidence type="ECO:0000313" key="6">
    <source>
        <dbReference type="Proteomes" id="UP000298030"/>
    </source>
</evidence>
<evidence type="ECO:0000256" key="3">
    <source>
        <dbReference type="SAM" id="MobiDB-lite"/>
    </source>
</evidence>
<dbReference type="SUPFAM" id="SSF46609">
    <property type="entry name" value="Fe,Mn superoxide dismutase (SOD), N-terminal domain"/>
    <property type="match status" value="1"/>
</dbReference>
<evidence type="ECO:0000259" key="4">
    <source>
        <dbReference type="Pfam" id="PF02777"/>
    </source>
</evidence>
<dbReference type="InterPro" id="IPR036324">
    <property type="entry name" value="Mn/Fe_SOD_N_sf"/>
</dbReference>
<evidence type="ECO:0000256" key="2">
    <source>
        <dbReference type="SAM" id="Coils"/>
    </source>
</evidence>
<dbReference type="GO" id="GO:0005737">
    <property type="term" value="C:cytoplasm"/>
    <property type="evidence" value="ECO:0007669"/>
    <property type="project" value="TreeGrafter"/>
</dbReference>
<protein>
    <recommendedName>
        <fullName evidence="4">Manganese/iron superoxide dismutase C-terminal domain-containing protein</fullName>
    </recommendedName>
</protein>
<comment type="function">
    <text evidence="1">Component of the mitochondrial ribosome (mitoribosome), a dedicated translation machinery responsible for the synthesis of mitochondrial genome-encoded proteins, including at least some of the essential transmembrane subunits of the mitochondrial respiratory chain. The mitoribosomes are attached to the mitochondrial inner membrane and translation products are cotranslationally integrated into the membrane.</text>
</comment>
<dbReference type="Proteomes" id="UP000298030">
    <property type="component" value="Unassembled WGS sequence"/>
</dbReference>
<reference evidence="5 6" key="1">
    <citation type="journal article" date="2019" name="Nat. Ecol. Evol.">
        <title>Megaphylogeny resolves global patterns of mushroom evolution.</title>
        <authorList>
            <person name="Varga T."/>
            <person name="Krizsan K."/>
            <person name="Foldi C."/>
            <person name="Dima B."/>
            <person name="Sanchez-Garcia M."/>
            <person name="Sanchez-Ramirez S."/>
            <person name="Szollosi G.J."/>
            <person name="Szarkandi J.G."/>
            <person name="Papp V."/>
            <person name="Albert L."/>
            <person name="Andreopoulos W."/>
            <person name="Angelini C."/>
            <person name="Antonin V."/>
            <person name="Barry K.W."/>
            <person name="Bougher N.L."/>
            <person name="Buchanan P."/>
            <person name="Buyck B."/>
            <person name="Bense V."/>
            <person name="Catcheside P."/>
            <person name="Chovatia M."/>
            <person name="Cooper J."/>
            <person name="Damon W."/>
            <person name="Desjardin D."/>
            <person name="Finy P."/>
            <person name="Geml J."/>
            <person name="Haridas S."/>
            <person name="Hughes K."/>
            <person name="Justo A."/>
            <person name="Karasinski D."/>
            <person name="Kautmanova I."/>
            <person name="Kiss B."/>
            <person name="Kocsube S."/>
            <person name="Kotiranta H."/>
            <person name="LaButti K.M."/>
            <person name="Lechner B.E."/>
            <person name="Liimatainen K."/>
            <person name="Lipzen A."/>
            <person name="Lukacs Z."/>
            <person name="Mihaltcheva S."/>
            <person name="Morgado L.N."/>
            <person name="Niskanen T."/>
            <person name="Noordeloos M.E."/>
            <person name="Ohm R.A."/>
            <person name="Ortiz-Santana B."/>
            <person name="Ovrebo C."/>
            <person name="Racz N."/>
            <person name="Riley R."/>
            <person name="Savchenko A."/>
            <person name="Shiryaev A."/>
            <person name="Soop K."/>
            <person name="Spirin V."/>
            <person name="Szebenyi C."/>
            <person name="Tomsovsky M."/>
            <person name="Tulloss R.E."/>
            <person name="Uehling J."/>
            <person name="Grigoriev I.V."/>
            <person name="Vagvolgyi C."/>
            <person name="Papp T."/>
            <person name="Martin F.M."/>
            <person name="Miettinen O."/>
            <person name="Hibbett D.S."/>
            <person name="Nagy L.G."/>
        </authorList>
    </citation>
    <scope>NUCLEOTIDE SEQUENCE [LARGE SCALE GENOMIC DNA]</scope>
    <source>
        <strain evidence="5 6">FP101781</strain>
    </source>
</reference>
<dbReference type="PANTHER" id="PTHR43595:SF2">
    <property type="entry name" value="SMALL RIBOSOMAL SUBUNIT PROTEIN MS42"/>
    <property type="match status" value="1"/>
</dbReference>
<dbReference type="OrthoDB" id="275227at2759"/>
<dbReference type="GO" id="GO:0004784">
    <property type="term" value="F:superoxide dismutase activity"/>
    <property type="evidence" value="ECO:0007669"/>
    <property type="project" value="InterPro"/>
</dbReference>
<feature type="region of interest" description="Disordered" evidence="3">
    <location>
        <begin position="206"/>
        <end position="242"/>
    </location>
</feature>
<name>A0A4Y7TMQ3_COPMI</name>
<dbReference type="Pfam" id="PF02777">
    <property type="entry name" value="Sod_Fe_C"/>
    <property type="match status" value="2"/>
</dbReference>